<feature type="transmembrane region" description="Helical" evidence="14">
    <location>
        <begin position="12"/>
        <end position="42"/>
    </location>
</feature>
<comment type="catalytic activity">
    <reaction evidence="11">
        <text>4'-O-methylnorbelladine + reduced [NADPH--hemoprotein reductase] + O2 = (10bR,4aS)-noroxomaritidine + oxidized [NADPH--hemoprotein reductase] + 2 H2O + H(+)</text>
        <dbReference type="Rhea" id="RHEA:51260"/>
        <dbReference type="Rhea" id="RHEA-COMP:11964"/>
        <dbReference type="Rhea" id="RHEA-COMP:11965"/>
        <dbReference type="ChEBI" id="CHEBI:15377"/>
        <dbReference type="ChEBI" id="CHEBI:15378"/>
        <dbReference type="ChEBI" id="CHEBI:15379"/>
        <dbReference type="ChEBI" id="CHEBI:57618"/>
        <dbReference type="ChEBI" id="CHEBI:58210"/>
        <dbReference type="ChEBI" id="CHEBI:133993"/>
        <dbReference type="ChEBI" id="CHEBI:133995"/>
        <dbReference type="EC" id="1.14.19.50"/>
    </reaction>
</comment>
<protein>
    <recommendedName>
        <fullName evidence="9">noroxomaritidine synthase</fullName>
        <ecNumber evidence="9">1.14.19.50</ecNumber>
    </recommendedName>
</protein>
<dbReference type="AlphaFoldDB" id="A0AAX6HED7"/>
<proteinExistence type="inferred from homology"/>
<dbReference type="GO" id="GO:0016020">
    <property type="term" value="C:membrane"/>
    <property type="evidence" value="ECO:0007669"/>
    <property type="project" value="UniProtKB-SubCell"/>
</dbReference>
<dbReference type="Proteomes" id="UP001140949">
    <property type="component" value="Unassembled WGS sequence"/>
</dbReference>
<dbReference type="EC" id="1.14.19.50" evidence="9"/>
<evidence type="ECO:0000256" key="7">
    <source>
        <dbReference type="ARBA" id="ARBA00023004"/>
    </source>
</evidence>
<evidence type="ECO:0000256" key="5">
    <source>
        <dbReference type="ARBA" id="ARBA00022989"/>
    </source>
</evidence>
<evidence type="ECO:0000256" key="2">
    <source>
        <dbReference type="ARBA" id="ARBA00010617"/>
    </source>
</evidence>
<keyword evidence="6 13" id="KW-0560">Oxidoreductase</keyword>
<reference evidence="15" key="2">
    <citation type="submission" date="2023-04" db="EMBL/GenBank/DDBJ databases">
        <authorList>
            <person name="Bruccoleri R.E."/>
            <person name="Oakeley E.J."/>
            <person name="Faust A.-M."/>
            <person name="Dessus-Babus S."/>
            <person name="Altorfer M."/>
            <person name="Burckhardt D."/>
            <person name="Oertli M."/>
            <person name="Naumann U."/>
            <person name="Petersen F."/>
            <person name="Wong J."/>
        </authorList>
    </citation>
    <scope>NUCLEOTIDE SEQUENCE</scope>
    <source>
        <strain evidence="15">GSM-AAB239-AS_SAM_17_03QT</strain>
        <tissue evidence="15">Leaf</tissue>
    </source>
</reference>
<dbReference type="Gene3D" id="1.10.630.10">
    <property type="entry name" value="Cytochrome P450"/>
    <property type="match status" value="1"/>
</dbReference>
<evidence type="ECO:0000256" key="13">
    <source>
        <dbReference type="RuleBase" id="RU000461"/>
    </source>
</evidence>
<evidence type="ECO:0000313" key="15">
    <source>
        <dbReference type="EMBL" id="KAJ6838997.1"/>
    </source>
</evidence>
<keyword evidence="12 13" id="KW-0349">Heme</keyword>
<keyword evidence="5 14" id="KW-1133">Transmembrane helix</keyword>
<dbReference type="InterPro" id="IPR017972">
    <property type="entry name" value="Cyt_P450_CS"/>
</dbReference>
<keyword evidence="13" id="KW-0503">Monooxygenase</keyword>
<dbReference type="InterPro" id="IPR001128">
    <property type="entry name" value="Cyt_P450"/>
</dbReference>
<dbReference type="PRINTS" id="PR00385">
    <property type="entry name" value="P450"/>
</dbReference>
<dbReference type="InterPro" id="IPR036396">
    <property type="entry name" value="Cyt_P450_sf"/>
</dbReference>
<dbReference type="PRINTS" id="PR00463">
    <property type="entry name" value="EP450I"/>
</dbReference>
<dbReference type="GO" id="GO:0016705">
    <property type="term" value="F:oxidoreductase activity, acting on paired donors, with incorporation or reduction of molecular oxygen"/>
    <property type="evidence" value="ECO:0007669"/>
    <property type="project" value="InterPro"/>
</dbReference>
<keyword evidence="7 12" id="KW-0408">Iron</keyword>
<comment type="caution">
    <text evidence="15">The sequence shown here is derived from an EMBL/GenBank/DDBJ whole genome shotgun (WGS) entry which is preliminary data.</text>
</comment>
<evidence type="ECO:0000256" key="14">
    <source>
        <dbReference type="SAM" id="Phobius"/>
    </source>
</evidence>
<evidence type="ECO:0000313" key="16">
    <source>
        <dbReference type="Proteomes" id="UP001140949"/>
    </source>
</evidence>
<dbReference type="Pfam" id="PF00067">
    <property type="entry name" value="p450"/>
    <property type="match status" value="1"/>
</dbReference>
<dbReference type="GO" id="GO:0005506">
    <property type="term" value="F:iron ion binding"/>
    <property type="evidence" value="ECO:0007669"/>
    <property type="project" value="InterPro"/>
</dbReference>
<dbReference type="EMBL" id="JANAVB010010199">
    <property type="protein sequence ID" value="KAJ6838997.1"/>
    <property type="molecule type" value="Genomic_DNA"/>
</dbReference>
<dbReference type="CDD" id="cd11064">
    <property type="entry name" value="CYP86A"/>
    <property type="match status" value="1"/>
</dbReference>
<comment type="similarity">
    <text evidence="2 13">Belongs to the cytochrome P450 family.</text>
</comment>
<evidence type="ECO:0000256" key="3">
    <source>
        <dbReference type="ARBA" id="ARBA00022692"/>
    </source>
</evidence>
<keyword evidence="4 12" id="KW-0479">Metal-binding</keyword>
<evidence type="ECO:0000256" key="9">
    <source>
        <dbReference type="ARBA" id="ARBA00039071"/>
    </source>
</evidence>
<evidence type="ECO:0000256" key="10">
    <source>
        <dbReference type="ARBA" id="ARBA00048529"/>
    </source>
</evidence>
<comment type="cofactor">
    <cofactor evidence="12">
        <name>heme</name>
        <dbReference type="ChEBI" id="CHEBI:30413"/>
    </cofactor>
</comment>
<dbReference type="PROSITE" id="PS00086">
    <property type="entry name" value="CYTOCHROME_P450"/>
    <property type="match status" value="1"/>
</dbReference>
<dbReference type="InterPro" id="IPR002401">
    <property type="entry name" value="Cyt_P450_E_grp-I"/>
</dbReference>
<gene>
    <name evidence="15" type="ORF">M6B38_315990</name>
</gene>
<dbReference type="PANTHER" id="PTHR24296">
    <property type="entry name" value="CYTOCHROME P450"/>
    <property type="match status" value="1"/>
</dbReference>
<keyword evidence="3 14" id="KW-0812">Transmembrane</keyword>
<evidence type="ECO:0000256" key="12">
    <source>
        <dbReference type="PIRSR" id="PIRSR602401-1"/>
    </source>
</evidence>
<keyword evidence="16" id="KW-1185">Reference proteome</keyword>
<dbReference type="GO" id="GO:0020037">
    <property type="term" value="F:heme binding"/>
    <property type="evidence" value="ECO:0007669"/>
    <property type="project" value="InterPro"/>
</dbReference>
<sequence>MALPILEAATTASFYVLSVAGIVLVFFVLYVLRTIFSFLVFYTKESIHGKGRPPIAGTIFHELFLHDTILDFETDIARKHKTFRFVKTSYSGNYTTDPANIEHMLKSSFSKYQKGERNHDVMRDLFGDGIFAVDGDQWRHQRKLASYEFSTKVLRDFSSVVFRNNGAKLAKKISEAASSSAVFDMQEFLMKSTLDSIFKVGFGVELDTLSGSAELGSRFSKAFDEANYIVFRRYSDVFWDLKRYLNVGQEAQLKKHIKVIDDFVFQLIRRKRELMKNGADDKDDTKEDILSRFILASEKDPEAITDQYLRDIILNFLIAGKDTTANTLTWFFYLICKQPLVQEKIAAEIQDSLRISTGEGRDIDSFCAILNDHEVVDRMHYLHAAITETLRLYPAVPVDGKSAQEDDILPDGFKVKKGDVLNYHAYAMGRMTYLWGEDAEDFRPERWIENGSFKPESQFKFPAFNGGPRICLGKEFAYRQMKILAAILVHSFRFKLRDESKTATYRTMFTLHMDNGLPIIASHRNN</sequence>
<evidence type="ECO:0000256" key="11">
    <source>
        <dbReference type="ARBA" id="ARBA00049170"/>
    </source>
</evidence>
<evidence type="ECO:0000256" key="6">
    <source>
        <dbReference type="ARBA" id="ARBA00023002"/>
    </source>
</evidence>
<dbReference type="SUPFAM" id="SSF48264">
    <property type="entry name" value="Cytochrome P450"/>
    <property type="match status" value="1"/>
</dbReference>
<dbReference type="GO" id="GO:0004497">
    <property type="term" value="F:monooxygenase activity"/>
    <property type="evidence" value="ECO:0007669"/>
    <property type="project" value="UniProtKB-KW"/>
</dbReference>
<accession>A0AAX6HED7</accession>
<organism evidence="15 16">
    <name type="scientific">Iris pallida</name>
    <name type="common">Sweet iris</name>
    <dbReference type="NCBI Taxonomy" id="29817"/>
    <lineage>
        <taxon>Eukaryota</taxon>
        <taxon>Viridiplantae</taxon>
        <taxon>Streptophyta</taxon>
        <taxon>Embryophyta</taxon>
        <taxon>Tracheophyta</taxon>
        <taxon>Spermatophyta</taxon>
        <taxon>Magnoliopsida</taxon>
        <taxon>Liliopsida</taxon>
        <taxon>Asparagales</taxon>
        <taxon>Iridaceae</taxon>
        <taxon>Iridoideae</taxon>
        <taxon>Irideae</taxon>
        <taxon>Iris</taxon>
    </lineage>
</organism>
<dbReference type="GO" id="GO:0006629">
    <property type="term" value="P:lipid metabolic process"/>
    <property type="evidence" value="ECO:0007669"/>
    <property type="project" value="UniProtKB-ARBA"/>
</dbReference>
<evidence type="ECO:0000256" key="1">
    <source>
        <dbReference type="ARBA" id="ARBA00004167"/>
    </source>
</evidence>
<reference evidence="15" key="1">
    <citation type="journal article" date="2023" name="GigaByte">
        <title>Genome assembly of the bearded iris, Iris pallida Lam.</title>
        <authorList>
            <person name="Bruccoleri R.E."/>
            <person name="Oakeley E.J."/>
            <person name="Faust A.M.E."/>
            <person name="Altorfer M."/>
            <person name="Dessus-Babus S."/>
            <person name="Burckhardt D."/>
            <person name="Oertli M."/>
            <person name="Naumann U."/>
            <person name="Petersen F."/>
            <person name="Wong J."/>
        </authorList>
    </citation>
    <scope>NUCLEOTIDE SEQUENCE</scope>
    <source>
        <strain evidence="15">GSM-AAB239-AS_SAM_17_03QT</strain>
    </source>
</reference>
<comment type="catalytic activity">
    <reaction evidence="10">
        <text>4'-O-methylnorbelladine + reduced [NADPH--hemoprotein reductase] + O2 = (10bS,4aR)-noroxomaritidine + oxidized [NADPH--hemoprotein reductase] + 2 H2O + H(+)</text>
        <dbReference type="Rhea" id="RHEA:51264"/>
        <dbReference type="Rhea" id="RHEA-COMP:11964"/>
        <dbReference type="Rhea" id="RHEA-COMP:11965"/>
        <dbReference type="ChEBI" id="CHEBI:15377"/>
        <dbReference type="ChEBI" id="CHEBI:15378"/>
        <dbReference type="ChEBI" id="CHEBI:15379"/>
        <dbReference type="ChEBI" id="CHEBI:57618"/>
        <dbReference type="ChEBI" id="CHEBI:58210"/>
        <dbReference type="ChEBI" id="CHEBI:133993"/>
        <dbReference type="ChEBI" id="CHEBI:133996"/>
        <dbReference type="EC" id="1.14.19.50"/>
    </reaction>
</comment>
<keyword evidence="8 14" id="KW-0472">Membrane</keyword>
<evidence type="ECO:0000256" key="4">
    <source>
        <dbReference type="ARBA" id="ARBA00022723"/>
    </source>
</evidence>
<name>A0AAX6HED7_IRIPA</name>
<comment type="subcellular location">
    <subcellularLocation>
        <location evidence="1">Membrane</location>
        <topology evidence="1">Single-pass membrane protein</topology>
    </subcellularLocation>
</comment>
<feature type="binding site" description="axial binding residue" evidence="12">
    <location>
        <position position="471"/>
    </location>
    <ligand>
        <name>heme</name>
        <dbReference type="ChEBI" id="CHEBI:30413"/>
    </ligand>
    <ligandPart>
        <name>Fe</name>
        <dbReference type="ChEBI" id="CHEBI:18248"/>
    </ligandPart>
</feature>
<evidence type="ECO:0000256" key="8">
    <source>
        <dbReference type="ARBA" id="ARBA00023136"/>
    </source>
</evidence>